<protein>
    <submittedName>
        <fullName evidence="2">Uncharacterized protein</fullName>
    </submittedName>
</protein>
<proteinExistence type="predicted"/>
<dbReference type="Proteomes" id="UP000271974">
    <property type="component" value="Unassembled WGS sequence"/>
</dbReference>
<evidence type="ECO:0000256" key="1">
    <source>
        <dbReference type="SAM" id="MobiDB-lite"/>
    </source>
</evidence>
<dbReference type="AlphaFoldDB" id="A0A433SX38"/>
<dbReference type="STRING" id="188477.A0A433SX38"/>
<feature type="region of interest" description="Disordered" evidence="1">
    <location>
        <begin position="164"/>
        <end position="200"/>
    </location>
</feature>
<evidence type="ECO:0000313" key="2">
    <source>
        <dbReference type="EMBL" id="RUS73865.1"/>
    </source>
</evidence>
<sequence length="321" mass="35599">MTSRRSAVRSSPGTAFFIEVEGFFRLLRLFIYSRTRKIGVAGGEPSLHAAWFHDPTRLRWTSIELVIMCLFSQIGSHGDWANSLLDSKVERSICIAVVNNVPRLAVTVTGQTFGLKSISLLKTFENVHQCLLFAMAPNYPGDDLPAYAVAPSIGDGNKNNKYALLPTPRCPRKTDRQRNGVRHHRRRNAEQTNPSLHGLNVQAPEFIPGANPAMGNFEQNCSSLYYNQWNPSVNNTPYNLSPYYPSINPGPCNPSSYYGIPDIHPGPWTPATPNQMLVSGHYDAATEINPQAQIQAQQDFGMDGRGDGQVPNEQMLETIAK</sequence>
<comment type="caution">
    <text evidence="2">The sequence shown here is derived from an EMBL/GenBank/DDBJ whole genome shotgun (WGS) entry which is preliminary data.</text>
</comment>
<keyword evidence="3" id="KW-1185">Reference proteome</keyword>
<organism evidence="2 3">
    <name type="scientific">Elysia chlorotica</name>
    <name type="common">Eastern emerald elysia</name>
    <name type="synonym">Sea slug</name>
    <dbReference type="NCBI Taxonomy" id="188477"/>
    <lineage>
        <taxon>Eukaryota</taxon>
        <taxon>Metazoa</taxon>
        <taxon>Spiralia</taxon>
        <taxon>Lophotrochozoa</taxon>
        <taxon>Mollusca</taxon>
        <taxon>Gastropoda</taxon>
        <taxon>Heterobranchia</taxon>
        <taxon>Euthyneura</taxon>
        <taxon>Panpulmonata</taxon>
        <taxon>Sacoglossa</taxon>
        <taxon>Placobranchoidea</taxon>
        <taxon>Plakobranchidae</taxon>
        <taxon>Elysia</taxon>
    </lineage>
</organism>
<gene>
    <name evidence="2" type="ORF">EGW08_018367</name>
</gene>
<accession>A0A433SX38</accession>
<reference evidence="2 3" key="1">
    <citation type="submission" date="2019-01" db="EMBL/GenBank/DDBJ databases">
        <title>A draft genome assembly of the solar-powered sea slug Elysia chlorotica.</title>
        <authorList>
            <person name="Cai H."/>
            <person name="Li Q."/>
            <person name="Fang X."/>
            <person name="Li J."/>
            <person name="Curtis N.E."/>
            <person name="Altenburger A."/>
            <person name="Shibata T."/>
            <person name="Feng M."/>
            <person name="Maeda T."/>
            <person name="Schwartz J.A."/>
            <person name="Shigenobu S."/>
            <person name="Lundholm N."/>
            <person name="Nishiyama T."/>
            <person name="Yang H."/>
            <person name="Hasebe M."/>
            <person name="Li S."/>
            <person name="Pierce S.K."/>
            <person name="Wang J."/>
        </authorList>
    </citation>
    <scope>NUCLEOTIDE SEQUENCE [LARGE SCALE GENOMIC DNA]</scope>
    <source>
        <strain evidence="2">EC2010</strain>
        <tissue evidence="2">Whole organism of an adult</tissue>
    </source>
</reference>
<name>A0A433SX38_ELYCH</name>
<evidence type="ECO:0000313" key="3">
    <source>
        <dbReference type="Proteomes" id="UP000271974"/>
    </source>
</evidence>
<dbReference type="EMBL" id="RQTK01000892">
    <property type="protein sequence ID" value="RUS73865.1"/>
    <property type="molecule type" value="Genomic_DNA"/>
</dbReference>